<reference evidence="1 2" key="1">
    <citation type="submission" date="2021-06" db="EMBL/GenBank/DDBJ databases">
        <authorList>
            <person name="Kallberg Y."/>
            <person name="Tangrot J."/>
            <person name="Rosling A."/>
        </authorList>
    </citation>
    <scope>NUCLEOTIDE SEQUENCE [LARGE SCALE GENOMIC DNA]</scope>
    <source>
        <strain evidence="1 2">120-4 pot B 10/14</strain>
    </source>
</reference>
<comment type="caution">
    <text evidence="1">The sequence shown here is derived from an EMBL/GenBank/DDBJ whole genome shotgun (WGS) entry which is preliminary data.</text>
</comment>
<sequence length="54" mass="6105">NNDNNDESKPTPQIPINLVLESLENIKLLLLNPPETLCIKNEDSKVINSLKKHI</sequence>
<keyword evidence="2" id="KW-1185">Reference proteome</keyword>
<evidence type="ECO:0000313" key="1">
    <source>
        <dbReference type="EMBL" id="CAG8786568.1"/>
    </source>
</evidence>
<evidence type="ECO:0000313" key="2">
    <source>
        <dbReference type="Proteomes" id="UP000789901"/>
    </source>
</evidence>
<feature type="non-terminal residue" evidence="1">
    <location>
        <position position="1"/>
    </location>
</feature>
<accession>A0ABN7VMU3</accession>
<gene>
    <name evidence="1" type="ORF">GMARGA_LOCUS20541</name>
</gene>
<organism evidence="1 2">
    <name type="scientific">Gigaspora margarita</name>
    <dbReference type="NCBI Taxonomy" id="4874"/>
    <lineage>
        <taxon>Eukaryota</taxon>
        <taxon>Fungi</taxon>
        <taxon>Fungi incertae sedis</taxon>
        <taxon>Mucoromycota</taxon>
        <taxon>Glomeromycotina</taxon>
        <taxon>Glomeromycetes</taxon>
        <taxon>Diversisporales</taxon>
        <taxon>Gigasporaceae</taxon>
        <taxon>Gigaspora</taxon>
    </lineage>
</organism>
<protein>
    <submittedName>
        <fullName evidence="1">41190_t:CDS:1</fullName>
    </submittedName>
</protein>
<dbReference type="EMBL" id="CAJVQB010018113">
    <property type="protein sequence ID" value="CAG8786568.1"/>
    <property type="molecule type" value="Genomic_DNA"/>
</dbReference>
<name>A0ABN7VMU3_GIGMA</name>
<dbReference type="Proteomes" id="UP000789901">
    <property type="component" value="Unassembled WGS sequence"/>
</dbReference>
<proteinExistence type="predicted"/>